<protein>
    <submittedName>
        <fullName evidence="1">Uncharacterized protein</fullName>
    </submittedName>
</protein>
<comment type="caution">
    <text evidence="1">The sequence shown here is derived from an EMBL/GenBank/DDBJ whole genome shotgun (WGS) entry which is preliminary data.</text>
</comment>
<name>A0ABV2EAR3_9STAP</name>
<sequence>MRFRGRFSQGRPGFPAKVTIPGSLFARPARVPGKCCDSGVAFRKADPGSRQRLRFRGVFSQGRPGFTAKVAIPGSLSARPAWIHGKGCDSEVAFRKAGPGSRQRLRFRGVFSQGRPRFPAKVAIPGSLSARPAWIHGKGCDSEVSFRKVGLDSRQRLRFRSRFSQGRPRFQTKVAIPGSLFARSTPMPDKGCDSTASADSIKPTCIKVQVGFIIGYIIG</sequence>
<evidence type="ECO:0000313" key="2">
    <source>
        <dbReference type="Proteomes" id="UP001549019"/>
    </source>
</evidence>
<proteinExistence type="predicted"/>
<dbReference type="Proteomes" id="UP001549019">
    <property type="component" value="Unassembled WGS sequence"/>
</dbReference>
<organism evidence="1 2">
    <name type="scientific">Salinicoccus halitifaciens</name>
    <dbReference type="NCBI Taxonomy" id="1073415"/>
    <lineage>
        <taxon>Bacteria</taxon>
        <taxon>Bacillati</taxon>
        <taxon>Bacillota</taxon>
        <taxon>Bacilli</taxon>
        <taxon>Bacillales</taxon>
        <taxon>Staphylococcaceae</taxon>
        <taxon>Salinicoccus</taxon>
    </lineage>
</organism>
<gene>
    <name evidence="1" type="ORF">ABHD89_001932</name>
</gene>
<dbReference type="EMBL" id="JBDZDV010000005">
    <property type="protein sequence ID" value="MET3111517.1"/>
    <property type="molecule type" value="Genomic_DNA"/>
</dbReference>
<reference evidence="1 2" key="1">
    <citation type="submission" date="2024-05" db="EMBL/GenBank/DDBJ databases">
        <title>Genomic Encyclopedia of Type Strains, Phase IV (KMG-IV): sequencing the most valuable type-strain genomes for metagenomic binning, comparative biology and taxonomic classification.</title>
        <authorList>
            <person name="Goeker M."/>
        </authorList>
    </citation>
    <scope>NUCLEOTIDE SEQUENCE [LARGE SCALE GENOMIC DNA]</scope>
    <source>
        <strain evidence="1 2">DSM 25286</strain>
    </source>
</reference>
<accession>A0ABV2EAR3</accession>
<evidence type="ECO:0000313" key="1">
    <source>
        <dbReference type="EMBL" id="MET3111517.1"/>
    </source>
</evidence>
<keyword evidence="2" id="KW-1185">Reference proteome</keyword>